<organism evidence="1 2">
    <name type="scientific">Clostridium tetanomorphum</name>
    <dbReference type="NCBI Taxonomy" id="1553"/>
    <lineage>
        <taxon>Bacteria</taxon>
        <taxon>Bacillati</taxon>
        <taxon>Bacillota</taxon>
        <taxon>Clostridia</taxon>
        <taxon>Eubacteriales</taxon>
        <taxon>Clostridiaceae</taxon>
        <taxon>Clostridium</taxon>
    </lineage>
</organism>
<dbReference type="EMBL" id="JAAZWO010000006">
    <property type="protein sequence ID" value="MBC2397525.1"/>
    <property type="molecule type" value="Genomic_DNA"/>
</dbReference>
<reference evidence="1 2" key="1">
    <citation type="submission" date="2020-04" db="EMBL/GenBank/DDBJ databases">
        <title>Genomic insights into acetone-butanol-ethanol (ABE) fermentation by sequencing solventogenic clostridia strains.</title>
        <authorList>
            <person name="Brown S."/>
        </authorList>
    </citation>
    <scope>NUCLEOTIDE SEQUENCE [LARGE SCALE GENOMIC DNA]</scope>
    <source>
        <strain evidence="1 2">DJ011</strain>
    </source>
</reference>
<accession>A0A923J192</accession>
<dbReference type="AlphaFoldDB" id="A0A923J192"/>
<sequence>MRKKLLIFPVIFFVFSIILVSCKFKEDKSEKNIEFIKNLKSYSCNCIVTLENDRQSLEYNCKQYYDRKIGGRVDIDENRRLIYKNDKIYVGDLKSGAKYTLDEDFDAIFKISMVGEYIRLMYTNEEMKISTKNVDGIEYTVVELIIPGLNRNLHKGKMYINSKDNLPEKLQIFDRNNKEKVRVVYKEFNPNAEINTEFFNEN</sequence>
<dbReference type="InterPro" id="IPR014584">
    <property type="entry name" value="UCP033729"/>
</dbReference>
<name>A0A923J192_CLOTT</name>
<keyword evidence="2" id="KW-1185">Reference proteome</keyword>
<evidence type="ECO:0000313" key="1">
    <source>
        <dbReference type="EMBL" id="MBC2397525.1"/>
    </source>
</evidence>
<dbReference type="Gene3D" id="2.50.20.10">
    <property type="entry name" value="Lipoprotein localisation LolA/LolB/LppX"/>
    <property type="match status" value="1"/>
</dbReference>
<dbReference type="NCBIfam" id="NF041287">
    <property type="entry name" value="lipo_GerS_rel"/>
    <property type="match status" value="1"/>
</dbReference>
<dbReference type="RefSeq" id="WP_035145380.1">
    <property type="nucleotide sequence ID" value="NZ_JAAZWO010000006.1"/>
</dbReference>
<comment type="caution">
    <text evidence="1">The sequence shown here is derived from an EMBL/GenBank/DDBJ whole genome shotgun (WGS) entry which is preliminary data.</text>
</comment>
<dbReference type="Proteomes" id="UP000563151">
    <property type="component" value="Unassembled WGS sequence"/>
</dbReference>
<protein>
    <recommendedName>
        <fullName evidence="3">Membrane associated protein</fullName>
    </recommendedName>
</protein>
<dbReference type="PROSITE" id="PS51257">
    <property type="entry name" value="PROKAR_LIPOPROTEIN"/>
    <property type="match status" value="1"/>
</dbReference>
<gene>
    <name evidence="1" type="ORF">HGG79_07020</name>
</gene>
<proteinExistence type="predicted"/>
<evidence type="ECO:0000313" key="2">
    <source>
        <dbReference type="Proteomes" id="UP000563151"/>
    </source>
</evidence>
<dbReference type="PIRSF" id="PIRSF033729">
    <property type="entry name" value="UCP033729"/>
    <property type="match status" value="1"/>
</dbReference>
<evidence type="ECO:0008006" key="3">
    <source>
        <dbReference type="Google" id="ProtNLM"/>
    </source>
</evidence>